<gene>
    <name evidence="7" type="ORF">GGQ63_002599</name>
</gene>
<dbReference type="RefSeq" id="WP_183856455.1">
    <property type="nucleotide sequence ID" value="NZ_JACHOO010000005.1"/>
</dbReference>
<comment type="caution">
    <text evidence="7">The sequence shown here is derived from an EMBL/GenBank/DDBJ whole genome shotgun (WGS) entry which is preliminary data.</text>
</comment>
<evidence type="ECO:0000313" key="7">
    <source>
        <dbReference type="EMBL" id="MBB5753529.1"/>
    </source>
</evidence>
<proteinExistence type="inferred from homology"/>
<feature type="domain" description="TauD/TfdA-like" evidence="6">
    <location>
        <begin position="36"/>
        <end position="277"/>
    </location>
</feature>
<sequence>MRALPNRRTAAPERGRVVALPPFGLDADPSAELAIRPQGEFIAAEIDGVDLATPPDAATRALLRRALATYGVFVLRDQTLSSRQLVDYAAVFGPPLAAASSSTGATMLPGWPELEVVSNVAWGGTARNGLAAGDDRWRGGLDAAAHEGGVCLYAIEAAEEAGTLAFISAFEAYQRLPEGLKAKARDLSVLRGARPGGSTAPAGRPLVLVDPETGRAALQLGDLRGARIAGLSAAAAERLIDELWEYGIGASAVWHHRLAAGDLLHWDPRFVLVRAAPAAGRFILWRARHGL</sequence>
<evidence type="ECO:0000313" key="8">
    <source>
        <dbReference type="Proteomes" id="UP000523821"/>
    </source>
</evidence>
<reference evidence="7 8" key="1">
    <citation type="submission" date="2020-08" db="EMBL/GenBank/DDBJ databases">
        <title>Genomic Encyclopedia of Type Strains, Phase IV (KMG-IV): sequencing the most valuable type-strain genomes for metagenomic binning, comparative biology and taxonomic classification.</title>
        <authorList>
            <person name="Goeker M."/>
        </authorList>
    </citation>
    <scope>NUCLEOTIDE SEQUENCE [LARGE SCALE GENOMIC DNA]</scope>
    <source>
        <strain evidence="7 8">DSM 16268</strain>
    </source>
</reference>
<dbReference type="GO" id="GO:0046872">
    <property type="term" value="F:metal ion binding"/>
    <property type="evidence" value="ECO:0007669"/>
    <property type="project" value="UniProtKB-KW"/>
</dbReference>
<dbReference type="GO" id="GO:0000908">
    <property type="term" value="F:taurine dioxygenase activity"/>
    <property type="evidence" value="ECO:0007669"/>
    <property type="project" value="UniProtKB-EC"/>
</dbReference>
<evidence type="ECO:0000256" key="2">
    <source>
        <dbReference type="ARBA" id="ARBA00022723"/>
    </source>
</evidence>
<keyword evidence="8" id="KW-1185">Reference proteome</keyword>
<evidence type="ECO:0000256" key="3">
    <source>
        <dbReference type="ARBA" id="ARBA00022964"/>
    </source>
</evidence>
<keyword evidence="3 7" id="KW-0223">Dioxygenase</keyword>
<name>A0A7W9FMR3_9HYPH</name>
<keyword evidence="4 7" id="KW-0560">Oxidoreductase</keyword>
<dbReference type="InterPro" id="IPR051178">
    <property type="entry name" value="TfdA_dioxygenase"/>
</dbReference>
<protein>
    <submittedName>
        <fullName evidence="7">Taurine dioxygenase</fullName>
        <ecNumber evidence="7">1.14.11.17</ecNumber>
    </submittedName>
</protein>
<dbReference type="Pfam" id="PF02668">
    <property type="entry name" value="TauD"/>
    <property type="match status" value="1"/>
</dbReference>
<evidence type="ECO:0000256" key="5">
    <source>
        <dbReference type="ARBA" id="ARBA00023004"/>
    </source>
</evidence>
<keyword evidence="2" id="KW-0479">Metal-binding</keyword>
<dbReference type="InterPro" id="IPR003819">
    <property type="entry name" value="TauD/TfdA-like"/>
</dbReference>
<dbReference type="Proteomes" id="UP000523821">
    <property type="component" value="Unassembled WGS sequence"/>
</dbReference>
<keyword evidence="5" id="KW-0408">Iron</keyword>
<dbReference type="PANTHER" id="PTHR43779:SF3">
    <property type="entry name" value="(3R)-3-[(CARBOXYMETHYL)AMINO]FATTY ACID OXYGENASE_DECARBOXYLASE"/>
    <property type="match status" value="1"/>
</dbReference>
<dbReference type="Gene3D" id="3.60.130.10">
    <property type="entry name" value="Clavaminate synthase-like"/>
    <property type="match status" value="1"/>
</dbReference>
<dbReference type="AlphaFoldDB" id="A0A7W9FMR3"/>
<dbReference type="EMBL" id="JACHOO010000005">
    <property type="protein sequence ID" value="MBB5753529.1"/>
    <property type="molecule type" value="Genomic_DNA"/>
</dbReference>
<dbReference type="InterPro" id="IPR042098">
    <property type="entry name" value="TauD-like_sf"/>
</dbReference>
<evidence type="ECO:0000259" key="6">
    <source>
        <dbReference type="Pfam" id="PF02668"/>
    </source>
</evidence>
<dbReference type="EC" id="1.14.11.17" evidence="7"/>
<evidence type="ECO:0000256" key="1">
    <source>
        <dbReference type="ARBA" id="ARBA00005896"/>
    </source>
</evidence>
<accession>A0A7W9FMR3</accession>
<dbReference type="SUPFAM" id="SSF51197">
    <property type="entry name" value="Clavaminate synthase-like"/>
    <property type="match status" value="1"/>
</dbReference>
<evidence type="ECO:0000256" key="4">
    <source>
        <dbReference type="ARBA" id="ARBA00023002"/>
    </source>
</evidence>
<organism evidence="7 8">
    <name type="scientific">Prosthecomicrobium pneumaticum</name>
    <dbReference type="NCBI Taxonomy" id="81895"/>
    <lineage>
        <taxon>Bacteria</taxon>
        <taxon>Pseudomonadati</taxon>
        <taxon>Pseudomonadota</taxon>
        <taxon>Alphaproteobacteria</taxon>
        <taxon>Hyphomicrobiales</taxon>
        <taxon>Kaistiaceae</taxon>
        <taxon>Prosthecomicrobium</taxon>
    </lineage>
</organism>
<comment type="similarity">
    <text evidence="1">Belongs to the TfdA dioxygenase family.</text>
</comment>
<dbReference type="PANTHER" id="PTHR43779">
    <property type="entry name" value="DIOXYGENASE RV0097-RELATED"/>
    <property type="match status" value="1"/>
</dbReference>